<proteinExistence type="predicted"/>
<dbReference type="EMBL" id="JBIAHM010000016">
    <property type="protein sequence ID" value="MFE9604544.1"/>
    <property type="molecule type" value="Genomic_DNA"/>
</dbReference>
<protein>
    <submittedName>
        <fullName evidence="2">Uncharacterized protein</fullName>
    </submittedName>
</protein>
<dbReference type="Proteomes" id="UP001601303">
    <property type="component" value="Unassembled WGS sequence"/>
</dbReference>
<reference evidence="2 3" key="1">
    <citation type="submission" date="2024-10" db="EMBL/GenBank/DDBJ databases">
        <title>The Natural Products Discovery Center: Release of the First 8490 Sequenced Strains for Exploring Actinobacteria Biosynthetic Diversity.</title>
        <authorList>
            <person name="Kalkreuter E."/>
            <person name="Kautsar S.A."/>
            <person name="Yang D."/>
            <person name="Bader C.D."/>
            <person name="Teijaro C.N."/>
            <person name="Fluegel L."/>
            <person name="Davis C.M."/>
            <person name="Simpson J.R."/>
            <person name="Lauterbach L."/>
            <person name="Steele A.D."/>
            <person name="Gui C."/>
            <person name="Meng S."/>
            <person name="Li G."/>
            <person name="Viehrig K."/>
            <person name="Ye F."/>
            <person name="Su P."/>
            <person name="Kiefer A.F."/>
            <person name="Nichols A."/>
            <person name="Cepeda A.J."/>
            <person name="Yan W."/>
            <person name="Fan B."/>
            <person name="Jiang Y."/>
            <person name="Adhikari A."/>
            <person name="Zheng C.-J."/>
            <person name="Schuster L."/>
            <person name="Cowan T.M."/>
            <person name="Smanski M.J."/>
            <person name="Chevrette M.G."/>
            <person name="De Carvalho L.P.S."/>
            <person name="Shen B."/>
        </authorList>
    </citation>
    <scope>NUCLEOTIDE SEQUENCE [LARGE SCALE GENOMIC DNA]</scope>
    <source>
        <strain evidence="2 3">NPDC006488</strain>
    </source>
</reference>
<gene>
    <name evidence="2" type="ORF">ACFYNQ_39130</name>
</gene>
<evidence type="ECO:0000313" key="2">
    <source>
        <dbReference type="EMBL" id="MFE9604544.1"/>
    </source>
</evidence>
<dbReference type="RefSeq" id="WP_388113476.1">
    <property type="nucleotide sequence ID" value="NZ_JBIAHM010000016.1"/>
</dbReference>
<keyword evidence="3" id="KW-1185">Reference proteome</keyword>
<sequence>MTDPHTPNPNGDEGVATAPLAQLRAAGLRCLPCRDGAGTYICVPFADGSEVTFSGTAADRDDRPGREVSTRHPVREHASWQATLEGADGECEPFYDSSAKNLPYEEDTAALVAAIRACARERGGPDRTVDPDD</sequence>
<feature type="region of interest" description="Disordered" evidence="1">
    <location>
        <begin position="54"/>
        <end position="73"/>
    </location>
</feature>
<name>A0ABW6MFL6_9ACTN</name>
<organism evidence="2 3">
    <name type="scientific">Streptomyces hokutonensis</name>
    <dbReference type="NCBI Taxonomy" id="1306990"/>
    <lineage>
        <taxon>Bacteria</taxon>
        <taxon>Bacillati</taxon>
        <taxon>Actinomycetota</taxon>
        <taxon>Actinomycetes</taxon>
        <taxon>Kitasatosporales</taxon>
        <taxon>Streptomycetaceae</taxon>
        <taxon>Streptomyces</taxon>
    </lineage>
</organism>
<comment type="caution">
    <text evidence="2">The sequence shown here is derived from an EMBL/GenBank/DDBJ whole genome shotgun (WGS) entry which is preliminary data.</text>
</comment>
<evidence type="ECO:0000313" key="3">
    <source>
        <dbReference type="Proteomes" id="UP001601303"/>
    </source>
</evidence>
<accession>A0ABW6MFL6</accession>
<feature type="compositionally biased region" description="Basic and acidic residues" evidence="1">
    <location>
        <begin position="58"/>
        <end position="73"/>
    </location>
</feature>
<evidence type="ECO:0000256" key="1">
    <source>
        <dbReference type="SAM" id="MobiDB-lite"/>
    </source>
</evidence>